<keyword evidence="2" id="KW-1185">Reference proteome</keyword>
<organism evidence="1 2">
    <name type="scientific">Tropilaelaps mercedesae</name>
    <dbReference type="NCBI Taxonomy" id="418985"/>
    <lineage>
        <taxon>Eukaryota</taxon>
        <taxon>Metazoa</taxon>
        <taxon>Ecdysozoa</taxon>
        <taxon>Arthropoda</taxon>
        <taxon>Chelicerata</taxon>
        <taxon>Arachnida</taxon>
        <taxon>Acari</taxon>
        <taxon>Parasitiformes</taxon>
        <taxon>Mesostigmata</taxon>
        <taxon>Gamasina</taxon>
        <taxon>Dermanyssoidea</taxon>
        <taxon>Laelapidae</taxon>
        <taxon>Tropilaelaps</taxon>
    </lineage>
</organism>
<gene>
    <name evidence="1" type="ORF">BIW11_11656</name>
</gene>
<dbReference type="InParanoid" id="A0A1V9XA27"/>
<sequence length="105" mass="11643">RTKHPNLACKGAVSTTLSSLGQTRLRSNYSDTLNSKSLYSASTINSQATPLIFTNNNADLRSYRTRTLPAARRHLGRGKREFSCPATSISAIVIAIRIWKFRITC</sequence>
<name>A0A1V9XA27_9ACAR</name>
<feature type="non-terminal residue" evidence="1">
    <location>
        <position position="1"/>
    </location>
</feature>
<proteinExistence type="predicted"/>
<evidence type="ECO:0000313" key="1">
    <source>
        <dbReference type="EMBL" id="OQR70405.1"/>
    </source>
</evidence>
<reference evidence="1 2" key="1">
    <citation type="journal article" date="2017" name="Gigascience">
        <title>Draft genome of the honey bee ectoparasitic mite, Tropilaelaps mercedesae, is shaped by the parasitic life history.</title>
        <authorList>
            <person name="Dong X."/>
            <person name="Armstrong S.D."/>
            <person name="Xia D."/>
            <person name="Makepeace B.L."/>
            <person name="Darby A.C."/>
            <person name="Kadowaki T."/>
        </authorList>
    </citation>
    <scope>NUCLEOTIDE SEQUENCE [LARGE SCALE GENOMIC DNA]</scope>
    <source>
        <strain evidence="1">Wuxi-XJTLU</strain>
    </source>
</reference>
<dbReference type="EMBL" id="MNPL01017676">
    <property type="protein sequence ID" value="OQR70405.1"/>
    <property type="molecule type" value="Genomic_DNA"/>
</dbReference>
<accession>A0A1V9XA27</accession>
<dbReference type="Proteomes" id="UP000192247">
    <property type="component" value="Unassembled WGS sequence"/>
</dbReference>
<comment type="caution">
    <text evidence="1">The sequence shown here is derived from an EMBL/GenBank/DDBJ whole genome shotgun (WGS) entry which is preliminary data.</text>
</comment>
<evidence type="ECO:0000313" key="2">
    <source>
        <dbReference type="Proteomes" id="UP000192247"/>
    </source>
</evidence>
<protein>
    <submittedName>
        <fullName evidence="1">Uncharacterized protein</fullName>
    </submittedName>
</protein>
<dbReference type="AlphaFoldDB" id="A0A1V9XA27"/>